<feature type="compositionally biased region" description="Low complexity" evidence="1">
    <location>
        <begin position="49"/>
        <end position="59"/>
    </location>
</feature>
<accession>A0A918HP30</accession>
<dbReference type="Proteomes" id="UP000646776">
    <property type="component" value="Unassembled WGS sequence"/>
</dbReference>
<protein>
    <submittedName>
        <fullName evidence="2">Uncharacterized protein</fullName>
    </submittedName>
</protein>
<dbReference type="AlphaFoldDB" id="A0A918HP30"/>
<comment type="caution">
    <text evidence="2">The sequence shown here is derived from an EMBL/GenBank/DDBJ whole genome shotgun (WGS) entry which is preliminary data.</text>
</comment>
<gene>
    <name evidence="2" type="ORF">GCM10010226_77730</name>
</gene>
<evidence type="ECO:0000256" key="1">
    <source>
        <dbReference type="SAM" id="MobiDB-lite"/>
    </source>
</evidence>
<name>A0A918HP30_9ACTN</name>
<evidence type="ECO:0000313" key="3">
    <source>
        <dbReference type="Proteomes" id="UP000646776"/>
    </source>
</evidence>
<organism evidence="2 3">
    <name type="scientific">Streptomyces phaeofaciens</name>
    <dbReference type="NCBI Taxonomy" id="68254"/>
    <lineage>
        <taxon>Bacteria</taxon>
        <taxon>Bacillati</taxon>
        <taxon>Actinomycetota</taxon>
        <taxon>Actinomycetes</taxon>
        <taxon>Kitasatosporales</taxon>
        <taxon>Streptomycetaceae</taxon>
        <taxon>Streptomyces</taxon>
    </lineage>
</organism>
<reference evidence="2" key="2">
    <citation type="submission" date="2020-09" db="EMBL/GenBank/DDBJ databases">
        <authorList>
            <person name="Sun Q."/>
            <person name="Ohkuma M."/>
        </authorList>
    </citation>
    <scope>NUCLEOTIDE SEQUENCE</scope>
    <source>
        <strain evidence="2">JCM 4125</strain>
    </source>
</reference>
<keyword evidence="3" id="KW-1185">Reference proteome</keyword>
<reference evidence="2" key="1">
    <citation type="journal article" date="2014" name="Int. J. Syst. Evol. Microbiol.">
        <title>Complete genome sequence of Corynebacterium casei LMG S-19264T (=DSM 44701T), isolated from a smear-ripened cheese.</title>
        <authorList>
            <consortium name="US DOE Joint Genome Institute (JGI-PGF)"/>
            <person name="Walter F."/>
            <person name="Albersmeier A."/>
            <person name="Kalinowski J."/>
            <person name="Ruckert C."/>
        </authorList>
    </citation>
    <scope>NUCLEOTIDE SEQUENCE</scope>
    <source>
        <strain evidence="2">JCM 4125</strain>
    </source>
</reference>
<evidence type="ECO:0000313" key="2">
    <source>
        <dbReference type="EMBL" id="GGT87759.1"/>
    </source>
</evidence>
<dbReference type="EMBL" id="BMSA01000034">
    <property type="protein sequence ID" value="GGT87759.1"/>
    <property type="molecule type" value="Genomic_DNA"/>
</dbReference>
<proteinExistence type="predicted"/>
<feature type="region of interest" description="Disordered" evidence="1">
    <location>
        <begin position="46"/>
        <end position="66"/>
    </location>
</feature>
<sequence>MAIRLSGRLVEVTLHSSGDVVEGAALRAVCMRSRLEKAPYRGAGLYRHAAPPRGAAGRDGAAERQRPVTVLTAERRAVCASG</sequence>